<reference evidence="1 2" key="1">
    <citation type="journal article" date="2019" name="Sci. Rep.">
        <title>Orb-weaving spider Araneus ventricosus genome elucidates the spidroin gene catalogue.</title>
        <authorList>
            <person name="Kono N."/>
            <person name="Nakamura H."/>
            <person name="Ohtoshi R."/>
            <person name="Moran D.A.P."/>
            <person name="Shinohara A."/>
            <person name="Yoshida Y."/>
            <person name="Fujiwara M."/>
            <person name="Mori M."/>
            <person name="Tomita M."/>
            <person name="Arakawa K."/>
        </authorList>
    </citation>
    <scope>NUCLEOTIDE SEQUENCE [LARGE SCALE GENOMIC DNA]</scope>
</reference>
<comment type="caution">
    <text evidence="1">The sequence shown here is derived from an EMBL/GenBank/DDBJ whole genome shotgun (WGS) entry which is preliminary data.</text>
</comment>
<sequence length="103" mass="11205">MTFGIIKRTPLCLSTQVKTELPVPTTADTGTLAERKMPSLGAAHATTSPFFGGTTYHRRLTLRAAPPLLYPRPGPRTCLLTQRLLIDVLVVLPVGQMKFGMLS</sequence>
<evidence type="ECO:0000313" key="1">
    <source>
        <dbReference type="EMBL" id="GBM10420.1"/>
    </source>
</evidence>
<evidence type="ECO:0000313" key="2">
    <source>
        <dbReference type="Proteomes" id="UP000499080"/>
    </source>
</evidence>
<gene>
    <name evidence="1" type="ORF">AVEN_263336_1</name>
</gene>
<proteinExistence type="predicted"/>
<protein>
    <submittedName>
        <fullName evidence="1">Uncharacterized protein</fullName>
    </submittedName>
</protein>
<organism evidence="1 2">
    <name type="scientific">Araneus ventricosus</name>
    <name type="common">Orbweaver spider</name>
    <name type="synonym">Epeira ventricosa</name>
    <dbReference type="NCBI Taxonomy" id="182803"/>
    <lineage>
        <taxon>Eukaryota</taxon>
        <taxon>Metazoa</taxon>
        <taxon>Ecdysozoa</taxon>
        <taxon>Arthropoda</taxon>
        <taxon>Chelicerata</taxon>
        <taxon>Arachnida</taxon>
        <taxon>Araneae</taxon>
        <taxon>Araneomorphae</taxon>
        <taxon>Entelegynae</taxon>
        <taxon>Araneoidea</taxon>
        <taxon>Araneidae</taxon>
        <taxon>Araneus</taxon>
    </lineage>
</organism>
<dbReference type="AlphaFoldDB" id="A0A4Y2D137"/>
<keyword evidence="2" id="KW-1185">Reference proteome</keyword>
<dbReference type="Proteomes" id="UP000499080">
    <property type="component" value="Unassembled WGS sequence"/>
</dbReference>
<dbReference type="EMBL" id="BGPR01000286">
    <property type="protein sequence ID" value="GBM10420.1"/>
    <property type="molecule type" value="Genomic_DNA"/>
</dbReference>
<name>A0A4Y2D137_ARAVE</name>
<accession>A0A4Y2D137</accession>